<sequence length="130" mass="13973">MFNKITLITFLSTAALAMAGCSVTSNMHDPSRAEFVVYTGPNCTGKSKAYPFGIAKNDCIPKAHTIDKPWSGKIGSFVLNGYGVTLSLDSDTRGAYMIGQELQVGAVANPKAQRYDYSVAKSFVICRGSY</sequence>
<comment type="caution">
    <text evidence="1">The sequence shown here is derived from an EMBL/GenBank/DDBJ whole genome shotgun (WGS) entry which is preliminary data.</text>
</comment>
<dbReference type="Proteomes" id="UP000790377">
    <property type="component" value="Unassembled WGS sequence"/>
</dbReference>
<organism evidence="1 2">
    <name type="scientific">Hygrophoropsis aurantiaca</name>
    <dbReference type="NCBI Taxonomy" id="72124"/>
    <lineage>
        <taxon>Eukaryota</taxon>
        <taxon>Fungi</taxon>
        <taxon>Dikarya</taxon>
        <taxon>Basidiomycota</taxon>
        <taxon>Agaricomycotina</taxon>
        <taxon>Agaricomycetes</taxon>
        <taxon>Agaricomycetidae</taxon>
        <taxon>Boletales</taxon>
        <taxon>Coniophorineae</taxon>
        <taxon>Hygrophoropsidaceae</taxon>
        <taxon>Hygrophoropsis</taxon>
    </lineage>
</organism>
<protein>
    <submittedName>
        <fullName evidence="1">Uncharacterized protein</fullName>
    </submittedName>
</protein>
<keyword evidence="2" id="KW-1185">Reference proteome</keyword>
<proteinExistence type="predicted"/>
<name>A0ACB8AEF5_9AGAM</name>
<dbReference type="EMBL" id="MU267690">
    <property type="protein sequence ID" value="KAH7911068.1"/>
    <property type="molecule type" value="Genomic_DNA"/>
</dbReference>
<gene>
    <name evidence="1" type="ORF">BJ138DRAFT_1101331</name>
</gene>
<evidence type="ECO:0000313" key="1">
    <source>
        <dbReference type="EMBL" id="KAH7911068.1"/>
    </source>
</evidence>
<accession>A0ACB8AEF5</accession>
<reference evidence="1" key="1">
    <citation type="journal article" date="2021" name="New Phytol.">
        <title>Evolutionary innovations through gain and loss of genes in the ectomycorrhizal Boletales.</title>
        <authorList>
            <person name="Wu G."/>
            <person name="Miyauchi S."/>
            <person name="Morin E."/>
            <person name="Kuo A."/>
            <person name="Drula E."/>
            <person name="Varga T."/>
            <person name="Kohler A."/>
            <person name="Feng B."/>
            <person name="Cao Y."/>
            <person name="Lipzen A."/>
            <person name="Daum C."/>
            <person name="Hundley H."/>
            <person name="Pangilinan J."/>
            <person name="Johnson J."/>
            <person name="Barry K."/>
            <person name="LaButti K."/>
            <person name="Ng V."/>
            <person name="Ahrendt S."/>
            <person name="Min B."/>
            <person name="Choi I.G."/>
            <person name="Park H."/>
            <person name="Plett J.M."/>
            <person name="Magnuson J."/>
            <person name="Spatafora J.W."/>
            <person name="Nagy L.G."/>
            <person name="Henrissat B."/>
            <person name="Grigoriev I.V."/>
            <person name="Yang Z.L."/>
            <person name="Xu J."/>
            <person name="Martin F.M."/>
        </authorList>
    </citation>
    <scope>NUCLEOTIDE SEQUENCE</scope>
    <source>
        <strain evidence="1">ATCC 28755</strain>
    </source>
</reference>
<evidence type="ECO:0000313" key="2">
    <source>
        <dbReference type="Proteomes" id="UP000790377"/>
    </source>
</evidence>